<proteinExistence type="predicted"/>
<feature type="coiled-coil region" evidence="1">
    <location>
        <begin position="28"/>
        <end position="55"/>
    </location>
</feature>
<gene>
    <name evidence="2" type="ORF">NSPZN2_110036</name>
</gene>
<sequence>MGLLQRLSHDLRAGWVTLRHGTAKAATRALEEGELLRYRLELRKVEQQLNDLHADIGERTIELHDRGEVADRIVSDGEITRLMKQVQTLQDERTKLLLEMNDITVDEE</sequence>
<evidence type="ECO:0000313" key="2">
    <source>
        <dbReference type="EMBL" id="CAE6736645.1"/>
    </source>
</evidence>
<keyword evidence="1" id="KW-0175">Coiled coil</keyword>
<dbReference type="RefSeq" id="WP_213041870.1">
    <property type="nucleotide sequence ID" value="NZ_CAJNBJ010000003.1"/>
</dbReference>
<name>A0ABM8R734_9BACT</name>
<organism evidence="2 3">
    <name type="scientific">Nitrospira defluvii</name>
    <dbReference type="NCBI Taxonomy" id="330214"/>
    <lineage>
        <taxon>Bacteria</taxon>
        <taxon>Pseudomonadati</taxon>
        <taxon>Nitrospirota</taxon>
        <taxon>Nitrospiria</taxon>
        <taxon>Nitrospirales</taxon>
        <taxon>Nitrospiraceae</taxon>
        <taxon>Nitrospira</taxon>
    </lineage>
</organism>
<reference evidence="2 3" key="1">
    <citation type="submission" date="2021-02" db="EMBL/GenBank/DDBJ databases">
        <authorList>
            <person name="Han P."/>
        </authorList>
    </citation>
    <scope>NUCLEOTIDE SEQUENCE [LARGE SCALE GENOMIC DNA]</scope>
    <source>
        <strain evidence="2">Candidatus Nitrospira sp. ZN2</strain>
    </source>
</reference>
<comment type="caution">
    <text evidence="2">The sequence shown here is derived from an EMBL/GenBank/DDBJ whole genome shotgun (WGS) entry which is preliminary data.</text>
</comment>
<accession>A0ABM8R734</accession>
<protein>
    <submittedName>
        <fullName evidence="2">Uncharacterized protein</fullName>
    </submittedName>
</protein>
<evidence type="ECO:0000256" key="1">
    <source>
        <dbReference type="SAM" id="Coils"/>
    </source>
</evidence>
<evidence type="ECO:0000313" key="3">
    <source>
        <dbReference type="Proteomes" id="UP000675880"/>
    </source>
</evidence>
<dbReference type="Proteomes" id="UP000675880">
    <property type="component" value="Unassembled WGS sequence"/>
</dbReference>
<dbReference type="EMBL" id="CAJNBJ010000003">
    <property type="protein sequence ID" value="CAE6736645.1"/>
    <property type="molecule type" value="Genomic_DNA"/>
</dbReference>
<keyword evidence="3" id="KW-1185">Reference proteome</keyword>